<evidence type="ECO:0000256" key="15">
    <source>
        <dbReference type="ARBA" id="ARBA00023180"/>
    </source>
</evidence>
<dbReference type="InterPro" id="IPR013210">
    <property type="entry name" value="LRR_N_plant-typ"/>
</dbReference>
<feature type="binding site" evidence="16">
    <location>
        <position position="346"/>
    </location>
    <ligand>
        <name>ATP</name>
        <dbReference type="ChEBI" id="CHEBI:30616"/>
    </ligand>
</feature>
<keyword evidence="3" id="KW-1003">Cell membrane</keyword>
<dbReference type="SUPFAM" id="SSF56112">
    <property type="entry name" value="Protein kinase-like (PK-like)"/>
    <property type="match status" value="1"/>
</dbReference>
<keyword evidence="13 17" id="KW-1133">Transmembrane helix</keyword>
<evidence type="ECO:0000256" key="8">
    <source>
        <dbReference type="ARBA" id="ARBA00022729"/>
    </source>
</evidence>
<name>A0AAQ3RVV9_VIGMU</name>
<keyword evidence="12 16" id="KW-0067">ATP-binding</keyword>
<dbReference type="EC" id="2.7.11.1" evidence="2"/>
<accession>A0AAQ3RVV9</accession>
<keyword evidence="8 18" id="KW-0732">Signal</keyword>
<evidence type="ECO:0000256" key="11">
    <source>
        <dbReference type="ARBA" id="ARBA00022777"/>
    </source>
</evidence>
<organism evidence="20 21">
    <name type="scientific">Vigna mungo</name>
    <name type="common">Black gram</name>
    <name type="synonym">Phaseolus mungo</name>
    <dbReference type="NCBI Taxonomy" id="3915"/>
    <lineage>
        <taxon>Eukaryota</taxon>
        <taxon>Viridiplantae</taxon>
        <taxon>Streptophyta</taxon>
        <taxon>Embryophyta</taxon>
        <taxon>Tracheophyta</taxon>
        <taxon>Spermatophyta</taxon>
        <taxon>Magnoliopsida</taxon>
        <taxon>eudicotyledons</taxon>
        <taxon>Gunneridae</taxon>
        <taxon>Pentapetalae</taxon>
        <taxon>rosids</taxon>
        <taxon>fabids</taxon>
        <taxon>Fabales</taxon>
        <taxon>Fabaceae</taxon>
        <taxon>Papilionoideae</taxon>
        <taxon>50 kb inversion clade</taxon>
        <taxon>NPAAA clade</taxon>
        <taxon>indigoferoid/millettioid clade</taxon>
        <taxon>Phaseoleae</taxon>
        <taxon>Vigna</taxon>
    </lineage>
</organism>
<dbReference type="InterPro" id="IPR017441">
    <property type="entry name" value="Protein_kinase_ATP_BS"/>
</dbReference>
<dbReference type="InterPro" id="IPR011009">
    <property type="entry name" value="Kinase-like_dom_sf"/>
</dbReference>
<keyword evidence="11" id="KW-0418">Kinase</keyword>
<dbReference type="FunFam" id="1.10.510.10:FF:001307">
    <property type="entry name" value="Protein NSP-INTERACTING KINASE 2"/>
    <property type="match status" value="1"/>
</dbReference>
<dbReference type="Gene3D" id="3.80.10.10">
    <property type="entry name" value="Ribonuclease Inhibitor"/>
    <property type="match status" value="1"/>
</dbReference>
<evidence type="ECO:0000256" key="6">
    <source>
        <dbReference type="ARBA" id="ARBA00022679"/>
    </source>
</evidence>
<evidence type="ECO:0000259" key="19">
    <source>
        <dbReference type="PROSITE" id="PS50011"/>
    </source>
</evidence>
<dbReference type="InterPro" id="IPR001245">
    <property type="entry name" value="Ser-Thr/Tyr_kinase_cat_dom"/>
</dbReference>
<dbReference type="Gene3D" id="1.10.510.10">
    <property type="entry name" value="Transferase(Phosphotransferase) domain 1"/>
    <property type="match status" value="1"/>
</dbReference>
<dbReference type="GO" id="GO:0005524">
    <property type="term" value="F:ATP binding"/>
    <property type="evidence" value="ECO:0007669"/>
    <property type="project" value="UniProtKB-UniRule"/>
</dbReference>
<feature type="chain" id="PRO_5042961814" description="non-specific serine/threonine protein kinase" evidence="18">
    <location>
        <begin position="20"/>
        <end position="522"/>
    </location>
</feature>
<dbReference type="FunFam" id="3.80.10.10:FF:000150">
    <property type="entry name" value="Putative LRR receptor-like serine/threonine-protein kinase"/>
    <property type="match status" value="1"/>
</dbReference>
<evidence type="ECO:0000256" key="4">
    <source>
        <dbReference type="ARBA" id="ARBA00022527"/>
    </source>
</evidence>
<evidence type="ECO:0000313" key="20">
    <source>
        <dbReference type="EMBL" id="WVZ08207.1"/>
    </source>
</evidence>
<keyword evidence="10 16" id="KW-0547">Nucleotide-binding</keyword>
<dbReference type="PROSITE" id="PS50011">
    <property type="entry name" value="PROTEIN_KINASE_DOM"/>
    <property type="match status" value="1"/>
</dbReference>
<dbReference type="EMBL" id="CP144695">
    <property type="protein sequence ID" value="WVZ08207.1"/>
    <property type="molecule type" value="Genomic_DNA"/>
</dbReference>
<evidence type="ECO:0000256" key="10">
    <source>
        <dbReference type="ARBA" id="ARBA00022741"/>
    </source>
</evidence>
<dbReference type="Pfam" id="PF12799">
    <property type="entry name" value="LRR_4"/>
    <property type="match status" value="1"/>
</dbReference>
<evidence type="ECO:0000256" key="14">
    <source>
        <dbReference type="ARBA" id="ARBA00023136"/>
    </source>
</evidence>
<evidence type="ECO:0000256" key="3">
    <source>
        <dbReference type="ARBA" id="ARBA00022475"/>
    </source>
</evidence>
<evidence type="ECO:0000256" key="5">
    <source>
        <dbReference type="ARBA" id="ARBA00022614"/>
    </source>
</evidence>
<feature type="transmembrane region" description="Helical" evidence="17">
    <location>
        <begin position="255"/>
        <end position="279"/>
    </location>
</feature>
<dbReference type="InterPro" id="IPR001611">
    <property type="entry name" value="Leu-rich_rpt"/>
</dbReference>
<reference evidence="20 21" key="1">
    <citation type="journal article" date="2023" name="Life. Sci Alliance">
        <title>Evolutionary insights into 3D genome organization and epigenetic landscape of Vigna mungo.</title>
        <authorList>
            <person name="Junaid A."/>
            <person name="Singh B."/>
            <person name="Bhatia S."/>
        </authorList>
    </citation>
    <scope>NUCLEOTIDE SEQUENCE [LARGE SCALE GENOMIC DNA]</scope>
    <source>
        <strain evidence="20">Urdbean</strain>
    </source>
</reference>
<evidence type="ECO:0000313" key="21">
    <source>
        <dbReference type="Proteomes" id="UP001374535"/>
    </source>
</evidence>
<evidence type="ECO:0000256" key="7">
    <source>
        <dbReference type="ARBA" id="ARBA00022692"/>
    </source>
</evidence>
<keyword evidence="7 17" id="KW-0812">Transmembrane</keyword>
<dbReference type="InterPro" id="IPR000719">
    <property type="entry name" value="Prot_kinase_dom"/>
</dbReference>
<dbReference type="Pfam" id="PF08263">
    <property type="entry name" value="LRRNT_2"/>
    <property type="match status" value="1"/>
</dbReference>
<keyword evidence="9" id="KW-0677">Repeat</keyword>
<dbReference type="SUPFAM" id="SSF52058">
    <property type="entry name" value="L domain-like"/>
    <property type="match status" value="1"/>
</dbReference>
<keyword evidence="15" id="KW-0325">Glycoprotein</keyword>
<feature type="signal peptide" evidence="18">
    <location>
        <begin position="1"/>
        <end position="19"/>
    </location>
</feature>
<dbReference type="PANTHER" id="PTHR45974:SF266">
    <property type="entry name" value="LEUCINE-RICH REPEAT RECEPTOR PROTEIN KINASE HPCA1"/>
    <property type="match status" value="1"/>
</dbReference>
<dbReference type="Pfam" id="PF07714">
    <property type="entry name" value="PK_Tyr_Ser-Thr"/>
    <property type="match status" value="1"/>
</dbReference>
<keyword evidence="14 17" id="KW-0472">Membrane</keyword>
<evidence type="ECO:0000256" key="17">
    <source>
        <dbReference type="SAM" id="Phobius"/>
    </source>
</evidence>
<evidence type="ECO:0000256" key="13">
    <source>
        <dbReference type="ARBA" id="ARBA00022989"/>
    </source>
</evidence>
<evidence type="ECO:0000256" key="1">
    <source>
        <dbReference type="ARBA" id="ARBA00004162"/>
    </source>
</evidence>
<dbReference type="InterPro" id="IPR032675">
    <property type="entry name" value="LRR_dom_sf"/>
</dbReference>
<dbReference type="InterPro" id="IPR025875">
    <property type="entry name" value="Leu-rich_rpt_4"/>
</dbReference>
<protein>
    <recommendedName>
        <fullName evidence="2">non-specific serine/threonine protein kinase</fullName>
        <ecNumber evidence="2">2.7.11.1</ecNumber>
    </recommendedName>
</protein>
<feature type="domain" description="Protein kinase" evidence="19">
    <location>
        <begin position="318"/>
        <end position="522"/>
    </location>
</feature>
<proteinExistence type="predicted"/>
<evidence type="ECO:0000256" key="2">
    <source>
        <dbReference type="ARBA" id="ARBA00012513"/>
    </source>
</evidence>
<evidence type="ECO:0000256" key="12">
    <source>
        <dbReference type="ARBA" id="ARBA00022840"/>
    </source>
</evidence>
<keyword evidence="21" id="KW-1185">Reference proteome</keyword>
<dbReference type="GO" id="GO:0005886">
    <property type="term" value="C:plasma membrane"/>
    <property type="evidence" value="ECO:0007669"/>
    <property type="project" value="UniProtKB-SubCell"/>
</dbReference>
<dbReference type="PANTHER" id="PTHR45974">
    <property type="entry name" value="RECEPTOR-LIKE PROTEIN 55"/>
    <property type="match status" value="1"/>
</dbReference>
<keyword evidence="4" id="KW-0723">Serine/threonine-protein kinase</keyword>
<dbReference type="GO" id="GO:0004674">
    <property type="term" value="F:protein serine/threonine kinase activity"/>
    <property type="evidence" value="ECO:0007669"/>
    <property type="project" value="UniProtKB-KW"/>
</dbReference>
<comment type="subcellular location">
    <subcellularLocation>
        <location evidence="1">Cell membrane</location>
        <topology evidence="1">Single-pass membrane protein</topology>
    </subcellularLocation>
</comment>
<evidence type="ECO:0000256" key="16">
    <source>
        <dbReference type="PROSITE-ProRule" id="PRU10141"/>
    </source>
</evidence>
<gene>
    <name evidence="20" type="ORF">V8G54_021553</name>
</gene>
<dbReference type="FunFam" id="3.30.200.20:FF:000015">
    <property type="entry name" value="Somatic embryogenesis receptor kinase 1"/>
    <property type="match status" value="1"/>
</dbReference>
<evidence type="ECO:0000256" key="18">
    <source>
        <dbReference type="SAM" id="SignalP"/>
    </source>
</evidence>
<dbReference type="Pfam" id="PF00560">
    <property type="entry name" value="LRR_1"/>
    <property type="match status" value="1"/>
</dbReference>
<sequence>MDLVFVLLLLTSVCSSGLAGLDSQVENAMDFTSICLSDFVEVASGFGLSVFNRCIIYMFISEDALYALKSSLNASTSQLTNWNKNLVDPCTWSNVECDQNNNVIRVSLEFMGFTGSLTPRIASLKSLETLSLQGNNITGDIPKEFGNLTSLVRLDLENNKLTGEIPYSLGNLRKLQFLTLSQNNLSGTIPESLASLPSLINVMLDSNDLSGKIPERLFSIPTYNFTGNNLNCGVSYHHLCSSDNAVQGSSHKTKVGLIVGIVAGLGVLFFLGCLLFFWYKGCKREIFVDVPGEVDRRITFGQIKRFSWKELQIATDNFSEKNILGQGGFGKVYKGILADGTKVAVKRLTDYKSAAGDAAFQREVELISVAVHRNLLRLIGFCTTTTERLLVYPFMQNLSVAYRLRDLLTFKYSAVTSNVKKLQREKRLDVIVDCNLKKNYIIGEVEMIVQIALLCTQASPEDRPAMSEVVRMLEGEGLAERWEEWQHVEVATRQDYERLQRRMNWGEDSMNNQDAIELSGGR</sequence>
<keyword evidence="6" id="KW-0808">Transferase</keyword>
<dbReference type="Gene3D" id="3.30.200.20">
    <property type="entry name" value="Phosphorylase Kinase, domain 1"/>
    <property type="match status" value="1"/>
</dbReference>
<dbReference type="PROSITE" id="PS00107">
    <property type="entry name" value="PROTEIN_KINASE_ATP"/>
    <property type="match status" value="1"/>
</dbReference>
<evidence type="ECO:0000256" key="9">
    <source>
        <dbReference type="ARBA" id="ARBA00022737"/>
    </source>
</evidence>
<dbReference type="Proteomes" id="UP001374535">
    <property type="component" value="Chromosome 6"/>
</dbReference>
<dbReference type="AlphaFoldDB" id="A0AAQ3RVV9"/>
<keyword evidence="5" id="KW-0433">Leucine-rich repeat</keyword>